<name>A0ABZ3HC90_9BACT</name>
<reference evidence="7 8" key="1">
    <citation type="submission" date="2024-03" db="EMBL/GenBank/DDBJ databases">
        <title>Sulfurimonas sp. HSL3-1.</title>
        <authorList>
            <person name="Wang S."/>
        </authorList>
    </citation>
    <scope>NUCLEOTIDE SEQUENCE [LARGE SCALE GENOMIC DNA]</scope>
    <source>
        <strain evidence="7 8">HSL3-1</strain>
    </source>
</reference>
<feature type="transmembrane region" description="Helical" evidence="5">
    <location>
        <begin position="128"/>
        <end position="150"/>
    </location>
</feature>
<evidence type="ECO:0000256" key="1">
    <source>
        <dbReference type="ARBA" id="ARBA00004370"/>
    </source>
</evidence>
<dbReference type="InterPro" id="IPR025423">
    <property type="entry name" value="TMEM205-like"/>
</dbReference>
<keyword evidence="2 5" id="KW-0812">Transmembrane</keyword>
<evidence type="ECO:0000256" key="2">
    <source>
        <dbReference type="ARBA" id="ARBA00022692"/>
    </source>
</evidence>
<proteinExistence type="predicted"/>
<keyword evidence="8" id="KW-1185">Reference proteome</keyword>
<organism evidence="7 8">
    <name type="scientific">Sulfurimonas diazotrophicus</name>
    <dbReference type="NCBI Taxonomy" id="3131939"/>
    <lineage>
        <taxon>Bacteria</taxon>
        <taxon>Pseudomonadati</taxon>
        <taxon>Campylobacterota</taxon>
        <taxon>Epsilonproteobacteria</taxon>
        <taxon>Campylobacterales</taxon>
        <taxon>Sulfurimonadaceae</taxon>
        <taxon>Sulfurimonas</taxon>
    </lineage>
</organism>
<evidence type="ECO:0000256" key="5">
    <source>
        <dbReference type="SAM" id="Phobius"/>
    </source>
</evidence>
<accession>A0ABZ3HC90</accession>
<feature type="transmembrane region" description="Helical" evidence="5">
    <location>
        <begin position="57"/>
        <end position="76"/>
    </location>
</feature>
<sequence>MNTKQWSVTLYLMTVAATLGAVLILGIVVAAVIFHSASILPTELLGRYEEGMLMGEIFRRFSFWAYAMAVIILAFEGNEYRRQRRDKWAIMSALLAVATLLMFAAVYVPKILSMQAEGADATASEAFASLHSASELDFKLLAVALIVLFVRRMQLMFLPSAGKV</sequence>
<comment type="subcellular location">
    <subcellularLocation>
        <location evidence="1">Membrane</location>
    </subcellularLocation>
</comment>
<keyword evidence="3 5" id="KW-1133">Transmembrane helix</keyword>
<protein>
    <submittedName>
        <fullName evidence="7">DUF4149 domain-containing protein</fullName>
    </submittedName>
</protein>
<feature type="transmembrane region" description="Helical" evidence="5">
    <location>
        <begin position="12"/>
        <end position="37"/>
    </location>
</feature>
<evidence type="ECO:0000256" key="4">
    <source>
        <dbReference type="ARBA" id="ARBA00023136"/>
    </source>
</evidence>
<dbReference type="RefSeq" id="WP_345973348.1">
    <property type="nucleotide sequence ID" value="NZ_CP147920.1"/>
</dbReference>
<feature type="transmembrane region" description="Helical" evidence="5">
    <location>
        <begin position="88"/>
        <end position="108"/>
    </location>
</feature>
<dbReference type="Pfam" id="PF13664">
    <property type="entry name" value="DUF4149"/>
    <property type="match status" value="1"/>
</dbReference>
<gene>
    <name evidence="7" type="ORF">WCY31_04520</name>
</gene>
<dbReference type="Proteomes" id="UP001447842">
    <property type="component" value="Chromosome"/>
</dbReference>
<keyword evidence="4 5" id="KW-0472">Membrane</keyword>
<feature type="domain" description="TMEM205-like" evidence="6">
    <location>
        <begin position="14"/>
        <end position="119"/>
    </location>
</feature>
<dbReference type="EMBL" id="CP147920">
    <property type="protein sequence ID" value="XAU15972.1"/>
    <property type="molecule type" value="Genomic_DNA"/>
</dbReference>
<evidence type="ECO:0000259" key="6">
    <source>
        <dbReference type="Pfam" id="PF13664"/>
    </source>
</evidence>
<evidence type="ECO:0000313" key="7">
    <source>
        <dbReference type="EMBL" id="XAU15972.1"/>
    </source>
</evidence>
<evidence type="ECO:0000256" key="3">
    <source>
        <dbReference type="ARBA" id="ARBA00022989"/>
    </source>
</evidence>
<evidence type="ECO:0000313" key="8">
    <source>
        <dbReference type="Proteomes" id="UP001447842"/>
    </source>
</evidence>